<evidence type="ECO:0000259" key="10">
    <source>
        <dbReference type="PROSITE" id="PS50067"/>
    </source>
</evidence>
<dbReference type="InterPro" id="IPR003613">
    <property type="entry name" value="Ubox_domain"/>
</dbReference>
<keyword evidence="3 6" id="KW-0547">Nucleotide-binding</keyword>
<keyword evidence="7" id="KW-0493">Microtubule</keyword>
<dbReference type="Pfam" id="PF00225">
    <property type="entry name" value="Kinesin"/>
    <property type="match status" value="1"/>
</dbReference>
<protein>
    <recommendedName>
        <fullName evidence="7">Kinesin-like protein</fullName>
    </recommendedName>
</protein>
<dbReference type="CDD" id="cd16655">
    <property type="entry name" value="RING-Ubox_WDSUB1-like"/>
    <property type="match status" value="1"/>
</dbReference>
<feature type="coiled-coil region" evidence="8">
    <location>
        <begin position="464"/>
        <end position="505"/>
    </location>
</feature>
<proteinExistence type="inferred from homology"/>
<dbReference type="Pfam" id="PF04564">
    <property type="entry name" value="U-box"/>
    <property type="match status" value="1"/>
</dbReference>
<dbReference type="SUPFAM" id="SSF57850">
    <property type="entry name" value="RING/U-box"/>
    <property type="match status" value="1"/>
</dbReference>
<dbReference type="PRINTS" id="PR00380">
    <property type="entry name" value="KINESINHEAVY"/>
</dbReference>
<comment type="subcellular location">
    <subcellularLocation>
        <location evidence="1">Cytoplasm</location>
    </subcellularLocation>
</comment>
<dbReference type="SUPFAM" id="SSF52540">
    <property type="entry name" value="P-loop containing nucleoside triphosphate hydrolases"/>
    <property type="match status" value="1"/>
</dbReference>
<dbReference type="PROSITE" id="PS51698">
    <property type="entry name" value="U_BOX"/>
    <property type="match status" value="1"/>
</dbReference>
<keyword evidence="6 7" id="KW-0505">Motor protein</keyword>
<dbReference type="PROSITE" id="PS50067">
    <property type="entry name" value="KINESIN_MOTOR_2"/>
    <property type="match status" value="1"/>
</dbReference>
<keyword evidence="2" id="KW-0963">Cytoplasm</keyword>
<feature type="binding site" evidence="6">
    <location>
        <begin position="156"/>
        <end position="163"/>
    </location>
    <ligand>
        <name>ATP</name>
        <dbReference type="ChEBI" id="CHEBI:30616"/>
    </ligand>
</feature>
<dbReference type="CDD" id="cd00106">
    <property type="entry name" value="KISc"/>
    <property type="match status" value="1"/>
</dbReference>
<organism evidence="12 13">
    <name type="scientific">Prorocentrum cordatum</name>
    <dbReference type="NCBI Taxonomy" id="2364126"/>
    <lineage>
        <taxon>Eukaryota</taxon>
        <taxon>Sar</taxon>
        <taxon>Alveolata</taxon>
        <taxon>Dinophyceae</taxon>
        <taxon>Prorocentrales</taxon>
        <taxon>Prorocentraceae</taxon>
        <taxon>Prorocentrum</taxon>
    </lineage>
</organism>
<evidence type="ECO:0000256" key="9">
    <source>
        <dbReference type="SAM" id="MobiDB-lite"/>
    </source>
</evidence>
<dbReference type="PROSITE" id="PS00411">
    <property type="entry name" value="KINESIN_MOTOR_1"/>
    <property type="match status" value="1"/>
</dbReference>
<dbReference type="InterPro" id="IPR036961">
    <property type="entry name" value="Kinesin_motor_dom_sf"/>
</dbReference>
<feature type="region of interest" description="Disordered" evidence="9">
    <location>
        <begin position="1"/>
        <end position="47"/>
    </location>
</feature>
<feature type="non-terminal residue" evidence="12">
    <location>
        <position position="1"/>
    </location>
</feature>
<reference evidence="12" key="1">
    <citation type="submission" date="2023-10" db="EMBL/GenBank/DDBJ databases">
        <authorList>
            <person name="Chen Y."/>
            <person name="Shah S."/>
            <person name="Dougan E. K."/>
            <person name="Thang M."/>
            <person name="Chan C."/>
        </authorList>
    </citation>
    <scope>NUCLEOTIDE SEQUENCE [LARGE SCALE GENOMIC DNA]</scope>
</reference>
<dbReference type="PANTHER" id="PTHR47969">
    <property type="entry name" value="CHROMOSOME-ASSOCIATED KINESIN KIF4A-RELATED"/>
    <property type="match status" value="1"/>
</dbReference>
<evidence type="ECO:0000256" key="5">
    <source>
        <dbReference type="ARBA" id="ARBA00023054"/>
    </source>
</evidence>
<dbReference type="Gene3D" id="3.40.850.10">
    <property type="entry name" value="Kinesin motor domain"/>
    <property type="match status" value="1"/>
</dbReference>
<comment type="caution">
    <text evidence="12">The sequence shown here is derived from an EMBL/GenBank/DDBJ whole genome shotgun (WGS) entry which is preliminary data.</text>
</comment>
<keyword evidence="4 6" id="KW-0067">ATP-binding</keyword>
<dbReference type="Proteomes" id="UP001189429">
    <property type="component" value="Unassembled WGS sequence"/>
</dbReference>
<comment type="similarity">
    <text evidence="6 7">Belongs to the TRAFAC class myosin-kinesin ATPase superfamily. Kinesin family.</text>
</comment>
<evidence type="ECO:0000313" key="12">
    <source>
        <dbReference type="EMBL" id="CAK0902541.1"/>
    </source>
</evidence>
<dbReference type="SMART" id="SM00129">
    <property type="entry name" value="KISc"/>
    <property type="match status" value="1"/>
</dbReference>
<evidence type="ECO:0000256" key="3">
    <source>
        <dbReference type="ARBA" id="ARBA00022741"/>
    </source>
</evidence>
<feature type="compositionally biased region" description="Low complexity" evidence="9">
    <location>
        <begin position="673"/>
        <end position="683"/>
    </location>
</feature>
<evidence type="ECO:0000256" key="8">
    <source>
        <dbReference type="SAM" id="Coils"/>
    </source>
</evidence>
<feature type="compositionally biased region" description="Low complexity" evidence="9">
    <location>
        <begin position="694"/>
        <end position="707"/>
    </location>
</feature>
<evidence type="ECO:0000256" key="6">
    <source>
        <dbReference type="PROSITE-ProRule" id="PRU00283"/>
    </source>
</evidence>
<gene>
    <name evidence="12" type="ORF">PCOR1329_LOCUS79130</name>
</gene>
<keyword evidence="5 8" id="KW-0175">Coiled coil</keyword>
<dbReference type="InterPro" id="IPR019821">
    <property type="entry name" value="Kinesin_motor_CS"/>
</dbReference>
<evidence type="ECO:0000313" key="13">
    <source>
        <dbReference type="Proteomes" id="UP001189429"/>
    </source>
</evidence>
<dbReference type="InterPro" id="IPR027640">
    <property type="entry name" value="Kinesin-like_fam"/>
</dbReference>
<evidence type="ECO:0000256" key="4">
    <source>
        <dbReference type="ARBA" id="ARBA00022840"/>
    </source>
</evidence>
<feature type="domain" description="Kinesin motor" evidence="10">
    <location>
        <begin position="66"/>
        <end position="459"/>
    </location>
</feature>
<feature type="region of interest" description="Disordered" evidence="9">
    <location>
        <begin position="673"/>
        <end position="724"/>
    </location>
</feature>
<accession>A0ABN9XRE7</accession>
<dbReference type="InterPro" id="IPR027417">
    <property type="entry name" value="P-loop_NTPase"/>
</dbReference>
<feature type="compositionally biased region" description="Basic and acidic residues" evidence="9">
    <location>
        <begin position="37"/>
        <end position="47"/>
    </location>
</feature>
<sequence length="724" mass="76865">TIASDASRAPLPMSAGSRAESPAGQPSKPPAWPAGDGRPRAARPDEVLQWEERAAAPAREAGQSESIQVAVRFRPLSAREVESGSAADTSTCVKFGQDGQSCTLRTNTLTGPVDRAFGFDQVLRPEASQAEVYDAVAARIVNGVLEGYNGAILAYGQTGSGKTHTMLGPDGASALRREAEVYPGRASTDLCLSFLGPLPVRPDHLGIVPRALQALLEHASVLQAESCPSDRAAEGPVRLRASFVEIYNESVFDLLSPSRHEGRGSEGGPIFLGAPFPHGISAGGSTVQAAMREHSGALHLPEVTETPIASVRDAMDAMRLGNRNRHQAETKMNRHSSRSHAVFIVSVINSTDKARQKFAQLYLVDLAGSERVKRTGVAGQQLEEAKSINRSLLSLGQVIWALAHKQIHVPYRDSKLTQLLRNCLGGNGRTAVVVAASPAPDDAEETLSALRFGARASLVEVTAYENVAEDARQLKRLLESARQDLNELRGHCRRLEAELAAAAAADAAALDGLGLPAEGGEPARPDAARRLLVRGLLPSLVCPLARAVMWDPVVAADGWTYERAAIERLLRAPGRAAPRSPVTGQRLGGRALVQNLVVKQLVSLYLPDLPPPRAPLPAVRLLAPELAQLLLSFLDARSLAACEASWPSFLDASNCSAAWARLLALDFPGAAEAEQPQGEQPQGRRLYAHLAATGPRSAGPRSPAPASKGLVLRRGRPDSCPASC</sequence>
<dbReference type="SMART" id="SM00504">
    <property type="entry name" value="Ubox"/>
    <property type="match status" value="1"/>
</dbReference>
<evidence type="ECO:0000256" key="7">
    <source>
        <dbReference type="RuleBase" id="RU000394"/>
    </source>
</evidence>
<dbReference type="InterPro" id="IPR001752">
    <property type="entry name" value="Kinesin_motor_dom"/>
</dbReference>
<keyword evidence="13" id="KW-1185">Reference proteome</keyword>
<evidence type="ECO:0000256" key="1">
    <source>
        <dbReference type="ARBA" id="ARBA00004496"/>
    </source>
</evidence>
<dbReference type="PANTHER" id="PTHR47969:SF15">
    <property type="entry name" value="CHROMOSOME-ASSOCIATED KINESIN KIF4A-RELATED"/>
    <property type="match status" value="1"/>
</dbReference>
<dbReference type="EMBL" id="CAUYUJ010021085">
    <property type="protein sequence ID" value="CAK0902541.1"/>
    <property type="molecule type" value="Genomic_DNA"/>
</dbReference>
<evidence type="ECO:0000256" key="2">
    <source>
        <dbReference type="ARBA" id="ARBA00022490"/>
    </source>
</evidence>
<name>A0ABN9XRE7_9DINO</name>
<evidence type="ECO:0000259" key="11">
    <source>
        <dbReference type="PROSITE" id="PS51698"/>
    </source>
</evidence>
<dbReference type="Gene3D" id="3.30.40.10">
    <property type="entry name" value="Zinc/RING finger domain, C3HC4 (zinc finger)"/>
    <property type="match status" value="1"/>
</dbReference>
<feature type="domain" description="U-box" evidence="11">
    <location>
        <begin position="535"/>
        <end position="612"/>
    </location>
</feature>
<dbReference type="InterPro" id="IPR013083">
    <property type="entry name" value="Znf_RING/FYVE/PHD"/>
</dbReference>